<dbReference type="STRING" id="31234.E3LH48"/>
<proteinExistence type="predicted"/>
<evidence type="ECO:0000313" key="3">
    <source>
        <dbReference type="Proteomes" id="UP000008281"/>
    </source>
</evidence>
<dbReference type="eggNOG" id="ENOG502TGIS">
    <property type="taxonomic scope" value="Eukaryota"/>
</dbReference>
<sequence>MRSFGFLVAICIFYSVQAIPQRTKRQHCDCTPGEAPKCGCQVMPTPDIGGGQMICTCSPPVPPKCVCTEGNVRNIITGPSLPALFKPYNCVSTCESSCLDSCNKLNFNMKCGTVCNEACEFTCAKQGSTTTATTTQAPATTAMIPLPPHIQEYRFVIPAGSLLSKQTTTTSAPVILSQKIQITCPVECQPSCSFVCTKLRPTLKVITQMFDSKTDETTCRTSCSSACLSVCASSGVPGNECQSNCAPACEDTCTIVKPVSTCQTKFHNKKEQSMQVAVATTQIQPASSTGGQCVSVCMPACTQQCMFTVQMQIALSQATSNPLTTEKPAQAMLIPIAPVSIVVSEPTTTTAAPAVITLGTICRNECLVQCEHQCLPNNPNCMAACQTTCYPVCQSKMRRRMKETKSERLTEDFARRHRQ</sequence>
<protein>
    <submittedName>
        <fullName evidence="2">Uncharacterized protein</fullName>
    </submittedName>
</protein>
<dbReference type="AlphaFoldDB" id="E3LH48"/>
<dbReference type="PANTHER" id="PTHR31895">
    <property type="entry name" value="PROTEIN CBG03177-RELATED"/>
    <property type="match status" value="1"/>
</dbReference>
<dbReference type="OrthoDB" id="5806331at2759"/>
<dbReference type="InParanoid" id="E3LH48"/>
<reference evidence="2" key="1">
    <citation type="submission" date="2007-07" db="EMBL/GenBank/DDBJ databases">
        <title>PCAP assembly of the Caenorhabditis remanei genome.</title>
        <authorList>
            <consortium name="The Caenorhabditis remanei Sequencing Consortium"/>
            <person name="Wilson R.K."/>
        </authorList>
    </citation>
    <scope>NUCLEOTIDE SEQUENCE [LARGE SCALE GENOMIC DNA]</scope>
    <source>
        <strain evidence="2">PB4641</strain>
    </source>
</reference>
<evidence type="ECO:0000256" key="1">
    <source>
        <dbReference type="SAM" id="SignalP"/>
    </source>
</evidence>
<keyword evidence="1" id="KW-0732">Signal</keyword>
<dbReference type="EMBL" id="DS268408">
    <property type="protein sequence ID" value="EFO85993.1"/>
    <property type="molecule type" value="Genomic_DNA"/>
</dbReference>
<keyword evidence="3" id="KW-1185">Reference proteome</keyword>
<dbReference type="FunCoup" id="E3LH48">
    <property type="interactions" value="1080"/>
</dbReference>
<organism evidence="3">
    <name type="scientific">Caenorhabditis remanei</name>
    <name type="common">Caenorhabditis vulgaris</name>
    <dbReference type="NCBI Taxonomy" id="31234"/>
    <lineage>
        <taxon>Eukaryota</taxon>
        <taxon>Metazoa</taxon>
        <taxon>Ecdysozoa</taxon>
        <taxon>Nematoda</taxon>
        <taxon>Chromadorea</taxon>
        <taxon>Rhabditida</taxon>
        <taxon>Rhabditina</taxon>
        <taxon>Rhabditomorpha</taxon>
        <taxon>Rhabditoidea</taxon>
        <taxon>Rhabditidae</taxon>
        <taxon>Peloderinae</taxon>
        <taxon>Caenorhabditis</taxon>
    </lineage>
</organism>
<evidence type="ECO:0000313" key="2">
    <source>
        <dbReference type="EMBL" id="EFO85993.1"/>
    </source>
</evidence>
<name>E3LH48_CAERE</name>
<dbReference type="InterPro" id="IPR009475">
    <property type="entry name" value="DUF1096"/>
</dbReference>
<dbReference type="OMA" id="TICRNEC"/>
<dbReference type="HOGENOM" id="CLU_693047_0_0_1"/>
<dbReference type="PANTHER" id="PTHR31895:SF23">
    <property type="entry name" value="INTRINSICALLY DISORDERED PROTEIN, EXPRESSED IN PHARYNX"/>
    <property type="match status" value="1"/>
</dbReference>
<gene>
    <name evidence="2" type="ORF">CRE_01679</name>
</gene>
<feature type="chain" id="PRO_5003173722" evidence="1">
    <location>
        <begin position="19"/>
        <end position="419"/>
    </location>
</feature>
<dbReference type="Proteomes" id="UP000008281">
    <property type="component" value="Unassembled WGS sequence"/>
</dbReference>
<accession>E3LH48</accession>
<feature type="signal peptide" evidence="1">
    <location>
        <begin position="1"/>
        <end position="18"/>
    </location>
</feature>
<dbReference type="Pfam" id="PF06493">
    <property type="entry name" value="DUF1096"/>
    <property type="match status" value="1"/>
</dbReference>